<dbReference type="Pfam" id="PF00400">
    <property type="entry name" value="WD40"/>
    <property type="match status" value="1"/>
</dbReference>
<dbReference type="PROSITE" id="PS50294">
    <property type="entry name" value="WD_REPEATS_REGION"/>
    <property type="match status" value="1"/>
</dbReference>
<dbReference type="UniPathway" id="UPA00988"/>
<dbReference type="InterPro" id="IPR036322">
    <property type="entry name" value="WD40_repeat_dom_sf"/>
</dbReference>
<dbReference type="GO" id="GO:0033588">
    <property type="term" value="C:elongator holoenzyme complex"/>
    <property type="evidence" value="ECO:0007669"/>
    <property type="project" value="InterPro"/>
</dbReference>
<name>A0A3P7KCH4_STRVU</name>
<dbReference type="Gene3D" id="2.130.10.10">
    <property type="entry name" value="YVTN repeat-like/Quinoprotein amine dehydrogenase"/>
    <property type="match status" value="1"/>
</dbReference>
<evidence type="ECO:0000256" key="7">
    <source>
        <dbReference type="ARBA" id="ARBA00022574"/>
    </source>
</evidence>
<evidence type="ECO:0000256" key="11">
    <source>
        <dbReference type="PROSITE-ProRule" id="PRU00221"/>
    </source>
</evidence>
<dbReference type="InterPro" id="IPR037289">
    <property type="entry name" value="Elp2"/>
</dbReference>
<evidence type="ECO:0000256" key="3">
    <source>
        <dbReference type="ARBA" id="ARBA00005043"/>
    </source>
</evidence>
<feature type="repeat" description="WD" evidence="11">
    <location>
        <begin position="172"/>
        <end position="207"/>
    </location>
</feature>
<dbReference type="EMBL" id="UYYB01010616">
    <property type="protein sequence ID" value="VDM68965.1"/>
    <property type="molecule type" value="Genomic_DNA"/>
</dbReference>
<dbReference type="InterPro" id="IPR001680">
    <property type="entry name" value="WD40_rpt"/>
</dbReference>
<reference evidence="12 13" key="1">
    <citation type="submission" date="2018-11" db="EMBL/GenBank/DDBJ databases">
        <authorList>
            <consortium name="Pathogen Informatics"/>
        </authorList>
    </citation>
    <scope>NUCLEOTIDE SEQUENCE [LARGE SCALE GENOMIC DNA]</scope>
</reference>
<dbReference type="PANTHER" id="PTHR44111:SF1">
    <property type="entry name" value="ELONGATOR COMPLEX PROTEIN 2"/>
    <property type="match status" value="1"/>
</dbReference>
<evidence type="ECO:0000256" key="5">
    <source>
        <dbReference type="ARBA" id="ARBA00020267"/>
    </source>
</evidence>
<dbReference type="GO" id="GO:0005737">
    <property type="term" value="C:cytoplasm"/>
    <property type="evidence" value="ECO:0007669"/>
    <property type="project" value="UniProtKB-SubCell"/>
</dbReference>
<evidence type="ECO:0000256" key="2">
    <source>
        <dbReference type="ARBA" id="ARBA00004496"/>
    </source>
</evidence>
<evidence type="ECO:0000313" key="13">
    <source>
        <dbReference type="Proteomes" id="UP000270094"/>
    </source>
</evidence>
<sequence>MSSNGEIEVVSGRYHKSEITILKRVSLVEQYIYKNDNSVDLFITGGGDGNVILYEVDASHTLIRYLLTLDGLRGSVAALCGMLSGSKLIIVASWVDETTSGVRVWWLEYSDSKFSVSHFYDVTELGNAFVLASDMQKISNGRKLLAFGTTKRTIELYCESLCEKTIKPVLSIVGHEDWIHSLAFNQQSPTLLVTAGQDTQVKLWRIDAIIKSNDAAEISVFKNTFTIESLKPGQRSYNT</sequence>
<evidence type="ECO:0000256" key="4">
    <source>
        <dbReference type="ARBA" id="ARBA00005881"/>
    </source>
</evidence>
<evidence type="ECO:0000313" key="12">
    <source>
        <dbReference type="EMBL" id="VDM68965.1"/>
    </source>
</evidence>
<evidence type="ECO:0000256" key="9">
    <source>
        <dbReference type="ARBA" id="ARBA00022737"/>
    </source>
</evidence>
<keyword evidence="7 11" id="KW-0853">WD repeat</keyword>
<comment type="similarity">
    <text evidence="4">Belongs to the WD repeat ELP2 family.</text>
</comment>
<dbReference type="OrthoDB" id="27911at2759"/>
<evidence type="ECO:0000256" key="6">
    <source>
        <dbReference type="ARBA" id="ARBA00022490"/>
    </source>
</evidence>
<dbReference type="GO" id="GO:0005634">
    <property type="term" value="C:nucleus"/>
    <property type="evidence" value="ECO:0007669"/>
    <property type="project" value="UniProtKB-SubCell"/>
</dbReference>
<dbReference type="SUPFAM" id="SSF50978">
    <property type="entry name" value="WD40 repeat-like"/>
    <property type="match status" value="1"/>
</dbReference>
<keyword evidence="10" id="KW-0539">Nucleus</keyword>
<dbReference type="AlphaFoldDB" id="A0A3P7KCH4"/>
<dbReference type="SMART" id="SM00320">
    <property type="entry name" value="WD40"/>
    <property type="match status" value="3"/>
</dbReference>
<organism evidence="12 13">
    <name type="scientific">Strongylus vulgaris</name>
    <name type="common">Blood worm</name>
    <dbReference type="NCBI Taxonomy" id="40348"/>
    <lineage>
        <taxon>Eukaryota</taxon>
        <taxon>Metazoa</taxon>
        <taxon>Ecdysozoa</taxon>
        <taxon>Nematoda</taxon>
        <taxon>Chromadorea</taxon>
        <taxon>Rhabditida</taxon>
        <taxon>Rhabditina</taxon>
        <taxon>Rhabditomorpha</taxon>
        <taxon>Strongyloidea</taxon>
        <taxon>Strongylidae</taxon>
        <taxon>Strongylus</taxon>
    </lineage>
</organism>
<protein>
    <recommendedName>
        <fullName evidence="5">Elongator complex protein 2</fullName>
    </recommendedName>
</protein>
<dbReference type="PROSITE" id="PS50082">
    <property type="entry name" value="WD_REPEATS_2"/>
    <property type="match status" value="1"/>
</dbReference>
<keyword evidence="8" id="KW-0819">tRNA processing</keyword>
<comment type="pathway">
    <text evidence="3">tRNA modification; 5-methoxycarbonylmethyl-2-thiouridine-tRNA biosynthesis.</text>
</comment>
<keyword evidence="6" id="KW-0963">Cytoplasm</keyword>
<proteinExistence type="inferred from homology"/>
<evidence type="ECO:0000256" key="8">
    <source>
        <dbReference type="ARBA" id="ARBA00022694"/>
    </source>
</evidence>
<evidence type="ECO:0000256" key="1">
    <source>
        <dbReference type="ARBA" id="ARBA00004123"/>
    </source>
</evidence>
<keyword evidence="9" id="KW-0677">Repeat</keyword>
<dbReference type="GO" id="GO:0002098">
    <property type="term" value="P:tRNA wobble uridine modification"/>
    <property type="evidence" value="ECO:0007669"/>
    <property type="project" value="InterPro"/>
</dbReference>
<evidence type="ECO:0000256" key="10">
    <source>
        <dbReference type="ARBA" id="ARBA00023242"/>
    </source>
</evidence>
<accession>A0A3P7KCH4</accession>
<gene>
    <name evidence="12" type="ORF">SVUK_LOCUS3963</name>
</gene>
<dbReference type="InterPro" id="IPR015943">
    <property type="entry name" value="WD40/YVTN_repeat-like_dom_sf"/>
</dbReference>
<keyword evidence="13" id="KW-1185">Reference proteome</keyword>
<comment type="subcellular location">
    <subcellularLocation>
        <location evidence="2">Cytoplasm</location>
    </subcellularLocation>
    <subcellularLocation>
        <location evidence="1">Nucleus</location>
    </subcellularLocation>
</comment>
<dbReference type="PANTHER" id="PTHR44111">
    <property type="entry name" value="ELONGATOR COMPLEX PROTEIN 2"/>
    <property type="match status" value="1"/>
</dbReference>
<dbReference type="Proteomes" id="UP000270094">
    <property type="component" value="Unassembled WGS sequence"/>
</dbReference>